<keyword evidence="2" id="KW-1185">Reference proteome</keyword>
<dbReference type="AlphaFoldDB" id="A0AAW1JZM4"/>
<dbReference type="Proteomes" id="UP001458880">
    <property type="component" value="Unassembled WGS sequence"/>
</dbReference>
<organism evidence="1 2">
    <name type="scientific">Popillia japonica</name>
    <name type="common">Japanese beetle</name>
    <dbReference type="NCBI Taxonomy" id="7064"/>
    <lineage>
        <taxon>Eukaryota</taxon>
        <taxon>Metazoa</taxon>
        <taxon>Ecdysozoa</taxon>
        <taxon>Arthropoda</taxon>
        <taxon>Hexapoda</taxon>
        <taxon>Insecta</taxon>
        <taxon>Pterygota</taxon>
        <taxon>Neoptera</taxon>
        <taxon>Endopterygota</taxon>
        <taxon>Coleoptera</taxon>
        <taxon>Polyphaga</taxon>
        <taxon>Scarabaeiformia</taxon>
        <taxon>Scarabaeidae</taxon>
        <taxon>Rutelinae</taxon>
        <taxon>Popillia</taxon>
    </lineage>
</organism>
<sequence>MRKPQAAKLGIIAKNQIVLAKSHIRKVFDEETSGSEIGNYCEESDSLMEIESEDSKDFDWDLTNIQKGDFVLVKFATKKATGIKFFVGHFVLVKFATKKALKFFVGQIEDELGKSEFLVNFLKMTPRQEFVFPDLKGESHISANDIMRKLPAPETKIGTAISTSFFKFSVNFDGYNFF</sequence>
<gene>
    <name evidence="1" type="ORF">QE152_g26188</name>
</gene>
<evidence type="ECO:0000313" key="2">
    <source>
        <dbReference type="Proteomes" id="UP001458880"/>
    </source>
</evidence>
<protein>
    <submittedName>
        <fullName evidence="1">Uncharacterized protein</fullName>
    </submittedName>
</protein>
<accession>A0AAW1JZM4</accession>
<name>A0AAW1JZM4_POPJA</name>
<comment type="caution">
    <text evidence="1">The sequence shown here is derived from an EMBL/GenBank/DDBJ whole genome shotgun (WGS) entry which is preliminary data.</text>
</comment>
<reference evidence="1 2" key="1">
    <citation type="journal article" date="2024" name="BMC Genomics">
        <title>De novo assembly and annotation of Popillia japonica's genome with initial clues to its potential as an invasive pest.</title>
        <authorList>
            <person name="Cucini C."/>
            <person name="Boschi S."/>
            <person name="Funari R."/>
            <person name="Cardaioli E."/>
            <person name="Iannotti N."/>
            <person name="Marturano G."/>
            <person name="Paoli F."/>
            <person name="Bruttini M."/>
            <person name="Carapelli A."/>
            <person name="Frati F."/>
            <person name="Nardi F."/>
        </authorList>
    </citation>
    <scope>NUCLEOTIDE SEQUENCE [LARGE SCALE GENOMIC DNA]</scope>
    <source>
        <strain evidence="1">DMR45628</strain>
    </source>
</reference>
<proteinExistence type="predicted"/>
<dbReference type="EMBL" id="JASPKY010000297">
    <property type="protein sequence ID" value="KAK9710202.1"/>
    <property type="molecule type" value="Genomic_DNA"/>
</dbReference>
<evidence type="ECO:0000313" key="1">
    <source>
        <dbReference type="EMBL" id="KAK9710202.1"/>
    </source>
</evidence>